<keyword evidence="5" id="KW-0812">Transmembrane</keyword>
<dbReference type="EMBL" id="BAAFSV010000001">
    <property type="protein sequence ID" value="GAB1310059.1"/>
    <property type="molecule type" value="Genomic_DNA"/>
</dbReference>
<evidence type="ECO:0000256" key="5">
    <source>
        <dbReference type="ARBA" id="ARBA00022692"/>
    </source>
</evidence>
<protein>
    <recommendedName>
        <fullName evidence="11 12">Complex III subunit 9</fullName>
    </recommendedName>
</protein>
<evidence type="ECO:0000256" key="1">
    <source>
        <dbReference type="ARBA" id="ARBA00004434"/>
    </source>
</evidence>
<dbReference type="RefSeq" id="XP_070911792.1">
    <property type="nucleotide sequence ID" value="XM_071055691.1"/>
</dbReference>
<keyword evidence="3 12" id="KW-0813">Transport</keyword>
<evidence type="ECO:0000256" key="10">
    <source>
        <dbReference type="ARBA" id="ARBA00023136"/>
    </source>
</evidence>
<comment type="subcellular location">
    <subcellularLocation>
        <location evidence="1 12">Mitochondrion inner membrane</location>
        <topology evidence="1 12">Single-pass membrane protein</topology>
    </subcellularLocation>
</comment>
<dbReference type="Gene3D" id="1.20.5.260">
    <property type="entry name" value="Cytochrome b-c1 complex subunit 9"/>
    <property type="match status" value="1"/>
</dbReference>
<dbReference type="GeneID" id="98171014"/>
<dbReference type="InterPro" id="IPR008027">
    <property type="entry name" value="QCR9"/>
</dbReference>
<evidence type="ECO:0000256" key="9">
    <source>
        <dbReference type="ARBA" id="ARBA00023128"/>
    </source>
</evidence>
<name>A0ABQ0FX54_9PEZI</name>
<dbReference type="Pfam" id="PF05365">
    <property type="entry name" value="UCR_UQCRX_QCR9"/>
    <property type="match status" value="1"/>
</dbReference>
<gene>
    <name evidence="13" type="primary">QCR9</name>
    <name evidence="13" type="ORF">MFIFM68171_00269</name>
</gene>
<evidence type="ECO:0000256" key="2">
    <source>
        <dbReference type="ARBA" id="ARBA00007856"/>
    </source>
</evidence>
<comment type="caution">
    <text evidence="13">The sequence shown here is derived from an EMBL/GenBank/DDBJ whole genome shotgun (WGS) entry which is preliminary data.</text>
</comment>
<reference evidence="13 14" key="1">
    <citation type="submission" date="2024-09" db="EMBL/GenBank/DDBJ databases">
        <title>Itraconazole resistance in Madurella fahalii resulting from another homologue of gene encoding cytochrome P450 14-alpha sterol demethylase (CYP51).</title>
        <authorList>
            <person name="Yoshioka I."/>
            <person name="Fahal A.H."/>
            <person name="Kaneko S."/>
            <person name="Yaguchi T."/>
        </authorList>
    </citation>
    <scope>NUCLEOTIDE SEQUENCE [LARGE SCALE GENOMIC DNA]</scope>
    <source>
        <strain evidence="13 14">IFM 68171</strain>
    </source>
</reference>
<organism evidence="13 14">
    <name type="scientific">Madurella fahalii</name>
    <dbReference type="NCBI Taxonomy" id="1157608"/>
    <lineage>
        <taxon>Eukaryota</taxon>
        <taxon>Fungi</taxon>
        <taxon>Dikarya</taxon>
        <taxon>Ascomycota</taxon>
        <taxon>Pezizomycotina</taxon>
        <taxon>Sordariomycetes</taxon>
        <taxon>Sordariomycetidae</taxon>
        <taxon>Sordariales</taxon>
        <taxon>Sordariales incertae sedis</taxon>
        <taxon>Madurella</taxon>
    </lineage>
</organism>
<keyword evidence="4 12" id="KW-0679">Respiratory chain</keyword>
<keyword evidence="7 12" id="KW-0249">Electron transport</keyword>
<sequence>MLGVVFAGAFAFEVGYDNLMNRIWDNHNRGVRIPHCDFAVSEWNTDTEEQRQWKDIRHKYVDGSDE</sequence>
<evidence type="ECO:0000313" key="13">
    <source>
        <dbReference type="EMBL" id="GAB1310059.1"/>
    </source>
</evidence>
<evidence type="ECO:0000256" key="3">
    <source>
        <dbReference type="ARBA" id="ARBA00022448"/>
    </source>
</evidence>
<comment type="function">
    <text evidence="12">Component of the ubiquinol-cytochrome c oxidoreductase, a multisubunit transmembrane complex that is part of the mitochondrial electron transport chain which drives oxidative phosphorylation. The complex plays an important role in the uptake of multiple carbon sources present in different host niches.</text>
</comment>
<evidence type="ECO:0000256" key="7">
    <source>
        <dbReference type="ARBA" id="ARBA00022982"/>
    </source>
</evidence>
<dbReference type="Proteomes" id="UP001628179">
    <property type="component" value="Unassembled WGS sequence"/>
</dbReference>
<evidence type="ECO:0000256" key="4">
    <source>
        <dbReference type="ARBA" id="ARBA00022660"/>
    </source>
</evidence>
<keyword evidence="14" id="KW-1185">Reference proteome</keyword>
<keyword evidence="10" id="KW-0472">Membrane</keyword>
<dbReference type="SUPFAM" id="SSF81514">
    <property type="entry name" value="Subunit X (non-heme 7 kDa protein) of cytochrome bc1 complex (Ubiquinol-cytochrome c reductase)"/>
    <property type="match status" value="1"/>
</dbReference>
<keyword evidence="9 12" id="KW-0496">Mitochondrion</keyword>
<comment type="similarity">
    <text evidence="2 12">Belongs to the UQCR10/QCR9 family.</text>
</comment>
<evidence type="ECO:0000256" key="6">
    <source>
        <dbReference type="ARBA" id="ARBA00022792"/>
    </source>
</evidence>
<keyword evidence="6 12" id="KW-0999">Mitochondrion inner membrane</keyword>
<evidence type="ECO:0000256" key="8">
    <source>
        <dbReference type="ARBA" id="ARBA00022989"/>
    </source>
</evidence>
<comment type="subunit">
    <text evidence="12">Component of the ubiquinol-cytochrome c oxidoreductase (cytochrome b-c1 complex, complex III, CIII), a multisubunit enzyme composed of 3 respiratory subunits cytochrome b, cytochrome c1 and Rieske protein, 2 core protein subunits, and additional low-molecular weight protein subunits.</text>
</comment>
<proteinExistence type="inferred from homology"/>
<dbReference type="InterPro" id="IPR036656">
    <property type="entry name" value="QCR9_sf"/>
</dbReference>
<keyword evidence="8" id="KW-1133">Transmembrane helix</keyword>
<evidence type="ECO:0000313" key="14">
    <source>
        <dbReference type="Proteomes" id="UP001628179"/>
    </source>
</evidence>
<evidence type="ECO:0000256" key="11">
    <source>
        <dbReference type="ARBA" id="ARBA00044247"/>
    </source>
</evidence>
<accession>A0ABQ0FX54</accession>
<evidence type="ECO:0000256" key="12">
    <source>
        <dbReference type="RuleBase" id="RU368056"/>
    </source>
</evidence>